<dbReference type="eggNOG" id="COG2234">
    <property type="taxonomic scope" value="Bacteria"/>
</dbReference>
<feature type="transmembrane region" description="Helical" evidence="9">
    <location>
        <begin position="541"/>
        <end position="558"/>
    </location>
</feature>
<dbReference type="Pfam" id="PF04389">
    <property type="entry name" value="Peptidase_M28"/>
    <property type="match status" value="1"/>
</dbReference>
<name>K4IH63_PSYTT</name>
<feature type="transmembrane region" description="Helical" evidence="9">
    <location>
        <begin position="460"/>
        <end position="477"/>
    </location>
</feature>
<dbReference type="OrthoDB" id="9778250at2"/>
<feature type="transmembrane region" description="Helical" evidence="9">
    <location>
        <begin position="329"/>
        <end position="351"/>
    </location>
</feature>
<proteinExistence type="inferred from homology"/>
<dbReference type="GO" id="GO:0006508">
    <property type="term" value="P:proteolysis"/>
    <property type="evidence" value="ECO:0007669"/>
    <property type="project" value="InterPro"/>
</dbReference>
<dbReference type="HOGENOM" id="CLU_019249_0_0_10"/>
<dbReference type="SUPFAM" id="SSF53187">
    <property type="entry name" value="Zn-dependent exopeptidases"/>
    <property type="match status" value="1"/>
</dbReference>
<dbReference type="GO" id="GO:0005774">
    <property type="term" value="C:vacuolar membrane"/>
    <property type="evidence" value="ECO:0007669"/>
    <property type="project" value="UniProtKB-SubCell"/>
</dbReference>
<accession>K4IH63</accession>
<dbReference type="PANTHER" id="PTHR12147">
    <property type="entry name" value="METALLOPEPTIDASE M28 FAMILY MEMBER"/>
    <property type="match status" value="1"/>
</dbReference>
<organism evidence="11 12">
    <name type="scientific">Psychroflexus torquis (strain ATCC 700755 / CIP 106069 / ACAM 623)</name>
    <dbReference type="NCBI Taxonomy" id="313595"/>
    <lineage>
        <taxon>Bacteria</taxon>
        <taxon>Pseudomonadati</taxon>
        <taxon>Bacteroidota</taxon>
        <taxon>Flavobacteriia</taxon>
        <taxon>Flavobacteriales</taxon>
        <taxon>Flavobacteriaceae</taxon>
        <taxon>Psychroflexus</taxon>
    </lineage>
</organism>
<reference evidence="11" key="1">
    <citation type="submission" date="2006-03" db="EMBL/GenBank/DDBJ databases">
        <authorList>
            <person name="Bowman J."/>
            <person name="Ferriera S."/>
            <person name="Johnson J."/>
            <person name="Kravitz S."/>
            <person name="Halpern A."/>
            <person name="Remington K."/>
            <person name="Beeson K."/>
            <person name="Tran B."/>
            <person name="Rogers Y.-H."/>
            <person name="Friedman R."/>
            <person name="Venter J.C."/>
        </authorList>
    </citation>
    <scope>NUCLEOTIDE SEQUENCE [LARGE SCALE GENOMIC DNA]</scope>
    <source>
        <strain evidence="11">ATCC 700755</strain>
    </source>
</reference>
<comment type="subcellular location">
    <subcellularLocation>
        <location evidence="2">Vacuole membrane</location>
        <topology evidence="2">Multi-pass membrane protein</topology>
    </subcellularLocation>
</comment>
<keyword evidence="12" id="KW-1185">Reference proteome</keyword>
<sequence length="774" mass="87400">MRKKDYKAIISLLVIITAVWYVFYDLYPSEITDLSTQSKEFSTLRAFEHVKNIGDEPHYIGSDAHNSKRNYIVNELEKMDLQVQTQQGFVLSKKGVLTAPENIITKLEATDSSPNSKALLLLSHYDSAVHSSPGASDAASGVAAILEAVRAFKASKPSFQNDIIILFSDGEEVGLSGAELFVKEHPWINEVGLVLNFESRGSGGPSNMIVETTNGNSKLIDLFAESQGQHPLANSLMYSVYKLLPNDTDSTVFREIADVPSFFFAFIDDHFDYHTALDTPSRLDKGSLSHQGDYLMSSLKGFSNTDLSDLTSQRDQVYFTVTGLGLFHYPFSGVWVIYAVAFAIFIFILIYGLKTKSLTRKEIFLGFVPWLLSLLLSALLIYFAWPLLLQIYPEYSSILQGFPYNGHDYIVVFVAFTLFLVFSIYQFFDHRLNPKNAMIAPLITWFIVLFLLNIFLKGAAFFIIPLLFTLFAFFLMVRFQVPSYLFLLILILPSLSIIAPFIQFFPVGLGLKMGVVSAVFTVLLFGNLLPIFGYFSIKKGVATLALLMAIGFFIKAHLSSGFDVTQPRPNSLVYALDSSTDTAHWFTYDDDLDSWTSPYFKEAKDLTASLDYQSKYNSAYTKSSIADLKAIPNSQIRVDTLEASSPRFKKFRIQLDYQRNLNRIVVSETTKTNFKSFTVNGVTADFYDANDKESSHIHTNRFQKNVIDYYVVNQVPLSFEFEVDKTQPVEFTFNEISFDLLSHPLFSVKERPEDKIPKPFIVNDAIITHQSLNL</sequence>
<dbReference type="Proteomes" id="UP000008514">
    <property type="component" value="Chromosome"/>
</dbReference>
<evidence type="ECO:0000256" key="9">
    <source>
        <dbReference type="SAM" id="Phobius"/>
    </source>
</evidence>
<feature type="transmembrane region" description="Helical" evidence="9">
    <location>
        <begin position="511"/>
        <end position="529"/>
    </location>
</feature>
<dbReference type="RefSeq" id="WP_015024010.1">
    <property type="nucleotide sequence ID" value="NC_018721.1"/>
</dbReference>
<evidence type="ECO:0000313" key="12">
    <source>
        <dbReference type="Proteomes" id="UP000008514"/>
    </source>
</evidence>
<reference evidence="11" key="2">
    <citation type="submission" date="2012-09" db="EMBL/GenBank/DDBJ databases">
        <title>The complete sequence of Psychroflexus torquis an extreme psychrophile from sea-ice that is stimulated by light.</title>
        <authorList>
            <person name="Feng S."/>
            <person name="Powell S.M."/>
            <person name="Bowman J.P."/>
        </authorList>
    </citation>
    <scope>NUCLEOTIDE SEQUENCE [LARGE SCALE GENOMIC DNA]</scope>
    <source>
        <strain evidence="11">ATCC 700755</strain>
    </source>
</reference>
<evidence type="ECO:0000256" key="8">
    <source>
        <dbReference type="ARBA" id="ARBA00031512"/>
    </source>
</evidence>
<comment type="similarity">
    <text evidence="3">Belongs to the peptidase M28 family.</text>
</comment>
<evidence type="ECO:0000256" key="1">
    <source>
        <dbReference type="ARBA" id="ARBA00003273"/>
    </source>
</evidence>
<dbReference type="Gene3D" id="3.40.630.10">
    <property type="entry name" value="Zn peptidases"/>
    <property type="match status" value="1"/>
</dbReference>
<evidence type="ECO:0000256" key="3">
    <source>
        <dbReference type="ARBA" id="ARBA00010918"/>
    </source>
</evidence>
<dbReference type="STRING" id="313595.P700755_001525"/>
<evidence type="ECO:0000259" key="10">
    <source>
        <dbReference type="Pfam" id="PF04389"/>
    </source>
</evidence>
<keyword evidence="5" id="KW-0926">Vacuole</keyword>
<evidence type="ECO:0000256" key="6">
    <source>
        <dbReference type="ARBA" id="ARBA00022989"/>
    </source>
</evidence>
<protein>
    <recommendedName>
        <fullName evidence="4">Vacuolar membrane protease</fullName>
    </recommendedName>
    <alternativeName>
        <fullName evidence="8">FXNA-related family protease 1</fullName>
    </alternativeName>
</protein>
<evidence type="ECO:0000313" key="11">
    <source>
        <dbReference type="EMBL" id="AFU68411.1"/>
    </source>
</evidence>
<dbReference type="GO" id="GO:0008235">
    <property type="term" value="F:metalloexopeptidase activity"/>
    <property type="evidence" value="ECO:0007669"/>
    <property type="project" value="InterPro"/>
</dbReference>
<feature type="transmembrane region" description="Helical" evidence="9">
    <location>
        <begin position="484"/>
        <end position="505"/>
    </location>
</feature>
<feature type="domain" description="Peptidase M28" evidence="10">
    <location>
        <begin position="102"/>
        <end position="295"/>
    </location>
</feature>
<dbReference type="AlphaFoldDB" id="K4IH63"/>
<keyword evidence="7" id="KW-0325">Glycoprotein</keyword>
<keyword evidence="9" id="KW-0472">Membrane</keyword>
<gene>
    <name evidence="11" type="ordered locus">P700755_001525</name>
</gene>
<evidence type="ECO:0000256" key="2">
    <source>
        <dbReference type="ARBA" id="ARBA00004128"/>
    </source>
</evidence>
<keyword evidence="9" id="KW-0812">Transmembrane</keyword>
<evidence type="ECO:0000256" key="7">
    <source>
        <dbReference type="ARBA" id="ARBA00023180"/>
    </source>
</evidence>
<dbReference type="PANTHER" id="PTHR12147:SF58">
    <property type="entry name" value="VACUOLAR MEMBRANE PROTEASE"/>
    <property type="match status" value="1"/>
</dbReference>
<dbReference type="InterPro" id="IPR045175">
    <property type="entry name" value="M28_fam"/>
</dbReference>
<feature type="transmembrane region" description="Helical" evidence="9">
    <location>
        <begin position="437"/>
        <end position="454"/>
    </location>
</feature>
<feature type="transmembrane region" description="Helical" evidence="9">
    <location>
        <begin position="409"/>
        <end position="428"/>
    </location>
</feature>
<feature type="transmembrane region" description="Helical" evidence="9">
    <location>
        <begin position="363"/>
        <end position="389"/>
    </location>
</feature>
<dbReference type="InterPro" id="IPR007484">
    <property type="entry name" value="Peptidase_M28"/>
</dbReference>
<evidence type="ECO:0000256" key="4">
    <source>
        <dbReference type="ARBA" id="ARBA00017435"/>
    </source>
</evidence>
<comment type="function">
    <text evidence="1">May be involved in vacuolar sorting and osmoregulation.</text>
</comment>
<dbReference type="EMBL" id="CP003879">
    <property type="protein sequence ID" value="AFU68411.1"/>
    <property type="molecule type" value="Genomic_DNA"/>
</dbReference>
<feature type="transmembrane region" description="Helical" evidence="9">
    <location>
        <begin position="9"/>
        <end position="27"/>
    </location>
</feature>
<evidence type="ECO:0000256" key="5">
    <source>
        <dbReference type="ARBA" id="ARBA00022554"/>
    </source>
</evidence>
<dbReference type="KEGG" id="ptq:P700755_001525"/>
<keyword evidence="6 9" id="KW-1133">Transmembrane helix</keyword>